<dbReference type="VEuPathDB" id="FungiDB:MPH_11635"/>
<dbReference type="EMBL" id="AHHD01000495">
    <property type="protein sequence ID" value="EKG11290.1"/>
    <property type="molecule type" value="Genomic_DNA"/>
</dbReference>
<protein>
    <submittedName>
        <fullName evidence="2">Uncharacterized protein</fullName>
    </submittedName>
</protein>
<dbReference type="HOGENOM" id="CLU_1787203_0_0_1"/>
<comment type="caution">
    <text evidence="2">The sequence shown here is derived from an EMBL/GenBank/DDBJ whole genome shotgun (WGS) entry which is preliminary data.</text>
</comment>
<feature type="compositionally biased region" description="Polar residues" evidence="1">
    <location>
        <begin position="19"/>
        <end position="29"/>
    </location>
</feature>
<dbReference type="InParanoid" id="K2S3G7"/>
<feature type="region of interest" description="Disordered" evidence="1">
    <location>
        <begin position="1"/>
        <end position="32"/>
    </location>
</feature>
<accession>K2S3G7</accession>
<feature type="compositionally biased region" description="Polar residues" evidence="1">
    <location>
        <begin position="1"/>
        <end position="11"/>
    </location>
</feature>
<proteinExistence type="predicted"/>
<evidence type="ECO:0000313" key="2">
    <source>
        <dbReference type="EMBL" id="EKG11290.1"/>
    </source>
</evidence>
<organism evidence="2 3">
    <name type="scientific">Macrophomina phaseolina (strain MS6)</name>
    <name type="common">Charcoal rot fungus</name>
    <dbReference type="NCBI Taxonomy" id="1126212"/>
    <lineage>
        <taxon>Eukaryota</taxon>
        <taxon>Fungi</taxon>
        <taxon>Dikarya</taxon>
        <taxon>Ascomycota</taxon>
        <taxon>Pezizomycotina</taxon>
        <taxon>Dothideomycetes</taxon>
        <taxon>Dothideomycetes incertae sedis</taxon>
        <taxon>Botryosphaeriales</taxon>
        <taxon>Botryosphaeriaceae</taxon>
        <taxon>Macrophomina</taxon>
    </lineage>
</organism>
<sequence>MPSLPPVTTATLPVRSGTDESANCESSGASEWEREPPKFSAMVFLTVSMLASGEVGVFGLRPSWTEVRWNGLEAIRLVEGGRMRSCLFRLDVDGRAFEATARPSLAANDIAADYIPSFMRFIRVLSGLRGTAARNSRMTRVSTCS</sequence>
<evidence type="ECO:0000256" key="1">
    <source>
        <dbReference type="SAM" id="MobiDB-lite"/>
    </source>
</evidence>
<dbReference type="Proteomes" id="UP000007129">
    <property type="component" value="Unassembled WGS sequence"/>
</dbReference>
<dbReference type="AlphaFoldDB" id="K2S3G7"/>
<evidence type="ECO:0000313" key="3">
    <source>
        <dbReference type="Proteomes" id="UP000007129"/>
    </source>
</evidence>
<reference evidence="2 3" key="1">
    <citation type="journal article" date="2012" name="BMC Genomics">
        <title>Tools to kill: Genome of one of the most destructive plant pathogenic fungi Macrophomina phaseolina.</title>
        <authorList>
            <person name="Islam M.S."/>
            <person name="Haque M.S."/>
            <person name="Islam M.M."/>
            <person name="Emdad E.M."/>
            <person name="Halim A."/>
            <person name="Hossen Q.M.M."/>
            <person name="Hossain M.Z."/>
            <person name="Ahmed B."/>
            <person name="Rahim S."/>
            <person name="Rahman M.S."/>
            <person name="Alam M.M."/>
            <person name="Hou S."/>
            <person name="Wan X."/>
            <person name="Saito J.A."/>
            <person name="Alam M."/>
        </authorList>
    </citation>
    <scope>NUCLEOTIDE SEQUENCE [LARGE SCALE GENOMIC DNA]</scope>
    <source>
        <strain evidence="2 3">MS6</strain>
    </source>
</reference>
<name>K2S3G7_MACPH</name>
<gene>
    <name evidence="2" type="ORF">MPH_11635</name>
</gene>